<dbReference type="PROSITE" id="PS51462">
    <property type="entry name" value="NUDIX"/>
    <property type="match status" value="1"/>
</dbReference>
<evidence type="ECO:0000256" key="1">
    <source>
        <dbReference type="ARBA" id="ARBA00005582"/>
    </source>
</evidence>
<dbReference type="InterPro" id="IPR051325">
    <property type="entry name" value="Nudix_hydrolase_domain"/>
</dbReference>
<proteinExistence type="inferred from homology"/>
<evidence type="ECO:0000313" key="6">
    <source>
        <dbReference type="Proteomes" id="UP000612585"/>
    </source>
</evidence>
<comment type="similarity">
    <text evidence="1 3">Belongs to the Nudix hydrolase family.</text>
</comment>
<keyword evidence="2 3" id="KW-0378">Hydrolase</keyword>
<dbReference type="RefSeq" id="WP_204007597.1">
    <property type="nucleotide sequence ID" value="NZ_BOPG01000075.1"/>
</dbReference>
<protein>
    <recommendedName>
        <fullName evidence="4">Nudix hydrolase domain-containing protein</fullName>
    </recommendedName>
</protein>
<dbReference type="InterPro" id="IPR020084">
    <property type="entry name" value="NUDIX_hydrolase_CS"/>
</dbReference>
<dbReference type="GO" id="GO:0006167">
    <property type="term" value="P:AMP biosynthetic process"/>
    <property type="evidence" value="ECO:0007669"/>
    <property type="project" value="TreeGrafter"/>
</dbReference>
<evidence type="ECO:0000256" key="2">
    <source>
        <dbReference type="ARBA" id="ARBA00022801"/>
    </source>
</evidence>
<evidence type="ECO:0000256" key="3">
    <source>
        <dbReference type="RuleBase" id="RU003476"/>
    </source>
</evidence>
<feature type="domain" description="Nudix hydrolase" evidence="4">
    <location>
        <begin position="2"/>
        <end position="149"/>
    </location>
</feature>
<dbReference type="EMBL" id="BOPG01000075">
    <property type="protein sequence ID" value="GIJ62142.1"/>
    <property type="molecule type" value="Genomic_DNA"/>
</dbReference>
<dbReference type="InterPro" id="IPR015797">
    <property type="entry name" value="NUDIX_hydrolase-like_dom_sf"/>
</dbReference>
<name>A0A8J4E7V0_9ACTN</name>
<evidence type="ECO:0000313" key="5">
    <source>
        <dbReference type="EMBL" id="GIJ62142.1"/>
    </source>
</evidence>
<gene>
    <name evidence="5" type="ORF">Vau01_096580</name>
</gene>
<keyword evidence="6" id="KW-1185">Reference proteome</keyword>
<organism evidence="5 6">
    <name type="scientific">Virgisporangium aurantiacum</name>
    <dbReference type="NCBI Taxonomy" id="175570"/>
    <lineage>
        <taxon>Bacteria</taxon>
        <taxon>Bacillati</taxon>
        <taxon>Actinomycetota</taxon>
        <taxon>Actinomycetes</taxon>
        <taxon>Micromonosporales</taxon>
        <taxon>Micromonosporaceae</taxon>
        <taxon>Virgisporangium</taxon>
    </lineage>
</organism>
<comment type="caution">
    <text evidence="5">The sequence shown here is derived from an EMBL/GenBank/DDBJ whole genome shotgun (WGS) entry which is preliminary data.</text>
</comment>
<evidence type="ECO:0000259" key="4">
    <source>
        <dbReference type="PROSITE" id="PS51462"/>
    </source>
</evidence>
<dbReference type="Gene3D" id="3.90.79.10">
    <property type="entry name" value="Nucleoside Triphosphate Pyrophosphohydrolase"/>
    <property type="match status" value="1"/>
</dbReference>
<dbReference type="GO" id="GO:0006754">
    <property type="term" value="P:ATP biosynthetic process"/>
    <property type="evidence" value="ECO:0007669"/>
    <property type="project" value="TreeGrafter"/>
</dbReference>
<dbReference type="PANTHER" id="PTHR21340">
    <property type="entry name" value="DIADENOSINE 5,5-P1,P4-TETRAPHOSPHATE PYROPHOSPHOHYDROLASE MUTT"/>
    <property type="match status" value="1"/>
</dbReference>
<dbReference type="GO" id="GO:0004081">
    <property type="term" value="F:bis(5'-nucleosyl)-tetraphosphatase (asymmetrical) activity"/>
    <property type="evidence" value="ECO:0007669"/>
    <property type="project" value="TreeGrafter"/>
</dbReference>
<dbReference type="Pfam" id="PF00293">
    <property type="entry name" value="NUDIX"/>
    <property type="match status" value="1"/>
</dbReference>
<sequence length="173" mass="19327">MLKHATASVFLFARQDDDWRIGLIHHTRLHRWMLPGGHVEPHENPAETAVRETREETGWTTQLVTTHSNGLTAAALGVPMPVWITEPCVPAEPRYPHPHIHVDHLYVAVAIGNQPDTPAELRFGWFSQDNLASLHMFDSSRRRAVLLFDHIDDLVTNHTTTGATTIATLGAPT</sequence>
<dbReference type="SUPFAM" id="SSF55811">
    <property type="entry name" value="Nudix"/>
    <property type="match status" value="1"/>
</dbReference>
<dbReference type="PANTHER" id="PTHR21340:SF0">
    <property type="entry name" value="BIS(5'-NUCLEOSYL)-TETRAPHOSPHATASE [ASYMMETRICAL]"/>
    <property type="match status" value="1"/>
</dbReference>
<dbReference type="PRINTS" id="PR00502">
    <property type="entry name" value="NUDIXFAMILY"/>
</dbReference>
<dbReference type="AlphaFoldDB" id="A0A8J4E7V0"/>
<dbReference type="InterPro" id="IPR000086">
    <property type="entry name" value="NUDIX_hydrolase_dom"/>
</dbReference>
<accession>A0A8J4E7V0</accession>
<dbReference type="PROSITE" id="PS00893">
    <property type="entry name" value="NUDIX_BOX"/>
    <property type="match status" value="1"/>
</dbReference>
<dbReference type="Proteomes" id="UP000612585">
    <property type="component" value="Unassembled WGS sequence"/>
</dbReference>
<reference evidence="5" key="1">
    <citation type="submission" date="2021-01" db="EMBL/GenBank/DDBJ databases">
        <title>Whole genome shotgun sequence of Virgisporangium aurantiacum NBRC 16421.</title>
        <authorList>
            <person name="Komaki H."/>
            <person name="Tamura T."/>
        </authorList>
    </citation>
    <scope>NUCLEOTIDE SEQUENCE</scope>
    <source>
        <strain evidence="5">NBRC 16421</strain>
    </source>
</reference>
<dbReference type="InterPro" id="IPR020476">
    <property type="entry name" value="Nudix_hydrolase"/>
</dbReference>